<feature type="compositionally biased region" description="Polar residues" evidence="1">
    <location>
        <begin position="188"/>
        <end position="201"/>
    </location>
</feature>
<name>G0NVW1_CAEBE</name>
<evidence type="ECO:0000313" key="3">
    <source>
        <dbReference type="Proteomes" id="UP000008068"/>
    </source>
</evidence>
<dbReference type="eggNOG" id="ENOG502R0NA">
    <property type="taxonomic scope" value="Eukaryota"/>
</dbReference>
<evidence type="ECO:0000313" key="2">
    <source>
        <dbReference type="EMBL" id="EGT38535.1"/>
    </source>
</evidence>
<dbReference type="Proteomes" id="UP000008068">
    <property type="component" value="Unassembled WGS sequence"/>
</dbReference>
<feature type="compositionally biased region" description="Acidic residues" evidence="1">
    <location>
        <begin position="147"/>
        <end position="180"/>
    </location>
</feature>
<proteinExistence type="predicted"/>
<reference evidence="3" key="1">
    <citation type="submission" date="2011-07" db="EMBL/GenBank/DDBJ databases">
        <authorList>
            <consortium name="Caenorhabditis brenneri Sequencing and Analysis Consortium"/>
            <person name="Wilson R.K."/>
        </authorList>
    </citation>
    <scope>NUCLEOTIDE SEQUENCE [LARGE SCALE GENOMIC DNA]</scope>
    <source>
        <strain evidence="3">PB2801</strain>
    </source>
</reference>
<dbReference type="HOGENOM" id="CLU_811915_0_0_1"/>
<organism evidence="3">
    <name type="scientific">Caenorhabditis brenneri</name>
    <name type="common">Nematode worm</name>
    <dbReference type="NCBI Taxonomy" id="135651"/>
    <lineage>
        <taxon>Eukaryota</taxon>
        <taxon>Metazoa</taxon>
        <taxon>Ecdysozoa</taxon>
        <taxon>Nematoda</taxon>
        <taxon>Chromadorea</taxon>
        <taxon>Rhabditida</taxon>
        <taxon>Rhabditina</taxon>
        <taxon>Rhabditomorpha</taxon>
        <taxon>Rhabditoidea</taxon>
        <taxon>Rhabditidae</taxon>
        <taxon>Peloderinae</taxon>
        <taxon>Caenorhabditis</taxon>
    </lineage>
</organism>
<dbReference type="EMBL" id="GL379959">
    <property type="protein sequence ID" value="EGT38535.1"/>
    <property type="molecule type" value="Genomic_DNA"/>
</dbReference>
<evidence type="ECO:0000256" key="1">
    <source>
        <dbReference type="SAM" id="MobiDB-lite"/>
    </source>
</evidence>
<protein>
    <submittedName>
        <fullName evidence="2">Uncharacterized protein</fullName>
    </submittedName>
</protein>
<dbReference type="AlphaFoldDB" id="G0NVW1"/>
<accession>G0NVW1</accession>
<dbReference type="InParanoid" id="G0NVW1"/>
<keyword evidence="3" id="KW-1185">Reference proteome</keyword>
<feature type="region of interest" description="Disordered" evidence="1">
    <location>
        <begin position="115"/>
        <end position="228"/>
    </location>
</feature>
<gene>
    <name evidence="2" type="ORF">CAEBREN_29498</name>
</gene>
<feature type="compositionally biased region" description="Polar residues" evidence="1">
    <location>
        <begin position="209"/>
        <end position="219"/>
    </location>
</feature>
<sequence>MSGARQQAFVNRMYQNDALFGKGSVSAPRNSIQSFEGDNRALAKSLQLDKKFGRELRTAELSFSEQREERIYSSAHVSGIPLRANILPSSSCLFESRYSEDLDDDVFEKNVSENRRPHYGFNSRPVNEYRPTTSSRLPYSYDVRSESDEDEEEEDFADDEDNSEYSDESFSEEDEIDESEATPPKVSKPQNYHKSPTSTYIKPTKKSDSTLGRTKTPESNPKDVKNAESFLELRLKDSIKPDVSQQNCLPNNSTPKIRRQIKKEITTPKTFTGKEELINVEKNNRTPGSKSVKPSSSIPSSFLCANALHKLLQHKHLSKEIPLTKQKLLRNRLKRRKIPHPN</sequence>